<evidence type="ECO:0000256" key="5">
    <source>
        <dbReference type="ARBA" id="ARBA00022490"/>
    </source>
</evidence>
<dbReference type="InterPro" id="IPR038078">
    <property type="entry name" value="PhoU-like_sf"/>
</dbReference>
<feature type="domain" description="PhoU" evidence="8">
    <location>
        <begin position="120"/>
        <end position="205"/>
    </location>
</feature>
<dbReference type="EMBL" id="JAEEGB010000016">
    <property type="protein sequence ID" value="MBI6873972.1"/>
    <property type="molecule type" value="Genomic_DNA"/>
</dbReference>
<keyword evidence="10" id="KW-1185">Reference proteome</keyword>
<evidence type="ECO:0000313" key="10">
    <source>
        <dbReference type="Proteomes" id="UP000622687"/>
    </source>
</evidence>
<dbReference type="AlphaFoldDB" id="A0A934M482"/>
<dbReference type="PANTHER" id="PTHR42930">
    <property type="entry name" value="PHOSPHATE-SPECIFIC TRANSPORT SYSTEM ACCESSORY PROTEIN PHOU"/>
    <property type="match status" value="1"/>
</dbReference>
<dbReference type="Proteomes" id="UP000622687">
    <property type="component" value="Unassembled WGS sequence"/>
</dbReference>
<comment type="similarity">
    <text evidence="2 7">Belongs to the PhoU family.</text>
</comment>
<dbReference type="GO" id="GO:0006817">
    <property type="term" value="P:phosphate ion transport"/>
    <property type="evidence" value="ECO:0007669"/>
    <property type="project" value="UniProtKB-KW"/>
</dbReference>
<dbReference type="GO" id="GO:0005737">
    <property type="term" value="C:cytoplasm"/>
    <property type="evidence" value="ECO:0007669"/>
    <property type="project" value="UniProtKB-SubCell"/>
</dbReference>
<evidence type="ECO:0000256" key="4">
    <source>
        <dbReference type="ARBA" id="ARBA00022448"/>
    </source>
</evidence>
<keyword evidence="5 7" id="KW-0963">Cytoplasm</keyword>
<dbReference type="Pfam" id="PF01895">
    <property type="entry name" value="PhoU"/>
    <property type="match status" value="2"/>
</dbReference>
<keyword evidence="4 7" id="KW-0813">Transport</keyword>
<dbReference type="NCBIfam" id="TIGR02135">
    <property type="entry name" value="phoU_full"/>
    <property type="match status" value="1"/>
</dbReference>
<comment type="subunit">
    <text evidence="3 7">Homodimer.</text>
</comment>
<evidence type="ECO:0000259" key="8">
    <source>
        <dbReference type="Pfam" id="PF01895"/>
    </source>
</evidence>
<name>A0A934M482_9CLOT</name>
<dbReference type="InterPro" id="IPR028366">
    <property type="entry name" value="PhoU"/>
</dbReference>
<accession>A0A934M482</accession>
<proteinExistence type="inferred from homology"/>
<evidence type="ECO:0000256" key="3">
    <source>
        <dbReference type="ARBA" id="ARBA00011738"/>
    </source>
</evidence>
<comment type="function">
    <text evidence="7">Plays a role in the regulation of phosphate uptake.</text>
</comment>
<evidence type="ECO:0000256" key="7">
    <source>
        <dbReference type="PIRNR" id="PIRNR003107"/>
    </source>
</evidence>
<sequence length="218" mass="25185">MTRTGFDLALEELHNDLLRMGSIVEKQIYQCMEALVKQDEPLAEQIIKNDDLVDKLNREIEDKCIKLTAKEQPLARDLRTIFTTTKLVTDLERMADYAVDIAKITIRLKNEKYIKELIDIPKMAVMVNAMIRKSLDSYVAADVDAAYKACKMDDEIDELYKNIFNELLTIASKDLKNVNQITQLLFVCKYLERVADHATNICEWTIYLVTGEQKDLNE</sequence>
<organism evidence="9 10">
    <name type="scientific">Clostridium aciditolerans</name>
    <dbReference type="NCBI Taxonomy" id="339861"/>
    <lineage>
        <taxon>Bacteria</taxon>
        <taxon>Bacillati</taxon>
        <taxon>Bacillota</taxon>
        <taxon>Clostridia</taxon>
        <taxon>Eubacteriales</taxon>
        <taxon>Clostridiaceae</taxon>
        <taxon>Clostridium</taxon>
    </lineage>
</organism>
<dbReference type="GO" id="GO:0030643">
    <property type="term" value="P:intracellular phosphate ion homeostasis"/>
    <property type="evidence" value="ECO:0007669"/>
    <property type="project" value="InterPro"/>
</dbReference>
<comment type="subcellular location">
    <subcellularLocation>
        <location evidence="1 7">Cytoplasm</location>
    </subcellularLocation>
</comment>
<dbReference type="PANTHER" id="PTHR42930:SF3">
    <property type="entry name" value="PHOSPHATE-SPECIFIC TRANSPORT SYSTEM ACCESSORY PROTEIN PHOU"/>
    <property type="match status" value="1"/>
</dbReference>
<gene>
    <name evidence="9" type="primary">phoU</name>
    <name evidence="9" type="ORF">I6U51_14895</name>
</gene>
<evidence type="ECO:0000313" key="9">
    <source>
        <dbReference type="EMBL" id="MBI6873972.1"/>
    </source>
</evidence>
<dbReference type="SUPFAM" id="SSF109755">
    <property type="entry name" value="PhoU-like"/>
    <property type="match status" value="1"/>
</dbReference>
<dbReference type="InterPro" id="IPR026022">
    <property type="entry name" value="PhoU_dom"/>
</dbReference>
<dbReference type="RefSeq" id="WP_211143383.1">
    <property type="nucleotide sequence ID" value="NZ_JAEEGB010000016.1"/>
</dbReference>
<reference evidence="9" key="1">
    <citation type="submission" date="2020-12" db="EMBL/GenBank/DDBJ databases">
        <title>Clostridium thailandense sp. nov., a novel acetogenic bacterium isolated from peat land soil in Thailand.</title>
        <authorList>
            <person name="Chaikitkaew S."/>
            <person name="Birkeland N.K."/>
        </authorList>
    </citation>
    <scope>NUCLEOTIDE SEQUENCE</scope>
    <source>
        <strain evidence="9">DSM 17425</strain>
    </source>
</reference>
<evidence type="ECO:0000256" key="6">
    <source>
        <dbReference type="ARBA" id="ARBA00022592"/>
    </source>
</evidence>
<keyword evidence="6 7" id="KW-0592">Phosphate transport</keyword>
<dbReference type="FunFam" id="1.20.58.220:FF:000004">
    <property type="entry name" value="Phosphate-specific transport system accessory protein PhoU"/>
    <property type="match status" value="1"/>
</dbReference>
<dbReference type="PIRSF" id="PIRSF003107">
    <property type="entry name" value="PhoU"/>
    <property type="match status" value="1"/>
</dbReference>
<dbReference type="GO" id="GO:0045936">
    <property type="term" value="P:negative regulation of phosphate metabolic process"/>
    <property type="evidence" value="ECO:0007669"/>
    <property type="project" value="InterPro"/>
</dbReference>
<protein>
    <recommendedName>
        <fullName evidence="7">Phosphate-specific transport system accessory protein PhoU</fullName>
    </recommendedName>
</protein>
<comment type="caution">
    <text evidence="9">The sequence shown here is derived from an EMBL/GenBank/DDBJ whole genome shotgun (WGS) entry which is preliminary data.</text>
</comment>
<evidence type="ECO:0000256" key="2">
    <source>
        <dbReference type="ARBA" id="ARBA00008107"/>
    </source>
</evidence>
<feature type="domain" description="PhoU" evidence="8">
    <location>
        <begin position="17"/>
        <end position="104"/>
    </location>
</feature>
<evidence type="ECO:0000256" key="1">
    <source>
        <dbReference type="ARBA" id="ARBA00004496"/>
    </source>
</evidence>
<dbReference type="Gene3D" id="1.20.58.220">
    <property type="entry name" value="Phosphate transport system protein phou homolog 2, domain 2"/>
    <property type="match status" value="1"/>
</dbReference>